<evidence type="ECO:0000256" key="1">
    <source>
        <dbReference type="ARBA" id="ARBA00022670"/>
    </source>
</evidence>
<proteinExistence type="predicted"/>
<protein>
    <recommendedName>
        <fullName evidence="2">Integrase catalytic domain-containing protein</fullName>
    </recommendedName>
</protein>
<reference evidence="3" key="1">
    <citation type="submission" date="2023-03" db="EMBL/GenBank/DDBJ databases">
        <title>Chromosome-scale reference genome and RAD-based genetic map of yellow starthistle (Centaurea solstitialis) reveal putative structural variation and QTLs associated with invader traits.</title>
        <authorList>
            <person name="Reatini B."/>
            <person name="Cang F.A."/>
            <person name="Jiang Q."/>
            <person name="Mckibben M.T.W."/>
            <person name="Barker M.S."/>
            <person name="Rieseberg L.H."/>
            <person name="Dlugosch K.M."/>
        </authorList>
    </citation>
    <scope>NUCLEOTIDE SEQUENCE</scope>
    <source>
        <strain evidence="3">CAN-66</strain>
        <tissue evidence="3">Leaf</tissue>
    </source>
</reference>
<dbReference type="Proteomes" id="UP001172457">
    <property type="component" value="Chromosome 2"/>
</dbReference>
<evidence type="ECO:0000259" key="2">
    <source>
        <dbReference type="PROSITE" id="PS50994"/>
    </source>
</evidence>
<dbReference type="AlphaFoldDB" id="A0AA38WSC0"/>
<dbReference type="EMBL" id="JARYMX010000002">
    <property type="protein sequence ID" value="KAJ9561829.1"/>
    <property type="molecule type" value="Genomic_DNA"/>
</dbReference>
<dbReference type="Pfam" id="PF22936">
    <property type="entry name" value="Pol_BBD"/>
    <property type="match status" value="1"/>
</dbReference>
<keyword evidence="4" id="KW-1185">Reference proteome</keyword>
<keyword evidence="1" id="KW-0645">Protease</keyword>
<keyword evidence="1" id="KW-0378">Hydrolase</keyword>
<dbReference type="Gene3D" id="3.30.420.10">
    <property type="entry name" value="Ribonuclease H-like superfamily/Ribonuclease H"/>
    <property type="match status" value="1"/>
</dbReference>
<dbReference type="InterPro" id="IPR001584">
    <property type="entry name" value="Integrase_cat-core"/>
</dbReference>
<dbReference type="InterPro" id="IPR025724">
    <property type="entry name" value="GAG-pre-integrase_dom"/>
</dbReference>
<dbReference type="Pfam" id="PF13976">
    <property type="entry name" value="gag_pre-integrs"/>
    <property type="match status" value="1"/>
</dbReference>
<dbReference type="PANTHER" id="PTHR42648">
    <property type="entry name" value="TRANSPOSASE, PUTATIVE-RELATED"/>
    <property type="match status" value="1"/>
</dbReference>
<gene>
    <name evidence="3" type="ORF">OSB04_006989</name>
</gene>
<dbReference type="GO" id="GO:0015074">
    <property type="term" value="P:DNA integration"/>
    <property type="evidence" value="ECO:0007669"/>
    <property type="project" value="InterPro"/>
</dbReference>
<feature type="domain" description="Integrase catalytic" evidence="2">
    <location>
        <begin position="159"/>
        <end position="262"/>
    </location>
</feature>
<comment type="caution">
    <text evidence="3">The sequence shown here is derived from an EMBL/GenBank/DDBJ whole genome shotgun (WGS) entry which is preliminary data.</text>
</comment>
<sequence>MNGTLELLTSYVSQEGSSVAFGGNQIGKIKGYEMIVKGEITVNQVSYVDGLKHNLISVSQLCDNGMDVMFKIKYCIMYKADTLIEPKKKFSLVSSMKNEEAWLWHTRFCHLNFHTLDKLVRLKLVKGLPEIKFEKDHLRSACEMGKLKRSSHKTKSDPSFDKPLQMLHVDLCGPIAKQSLNGKKYILVLVDEFSRYTWVDFVRKKSHVPMLLINLLKRLQVLHGMQVRVIRSDNGTELKNSTIEDYLTFVGITHNFSAPRTP</sequence>
<dbReference type="Pfam" id="PF00665">
    <property type="entry name" value="rve"/>
    <property type="match status" value="1"/>
</dbReference>
<evidence type="ECO:0000313" key="3">
    <source>
        <dbReference type="EMBL" id="KAJ9561829.1"/>
    </source>
</evidence>
<dbReference type="InterPro" id="IPR012337">
    <property type="entry name" value="RNaseH-like_sf"/>
</dbReference>
<dbReference type="GO" id="GO:0006508">
    <property type="term" value="P:proteolysis"/>
    <property type="evidence" value="ECO:0007669"/>
    <property type="project" value="UniProtKB-KW"/>
</dbReference>
<evidence type="ECO:0000313" key="4">
    <source>
        <dbReference type="Proteomes" id="UP001172457"/>
    </source>
</evidence>
<accession>A0AA38WSC0</accession>
<dbReference type="PANTHER" id="PTHR42648:SF32">
    <property type="entry name" value="RIBONUCLEASE H-LIKE DOMAIN, GAG-PRE-INTEGRASE DOMAIN PROTEIN-RELATED"/>
    <property type="match status" value="1"/>
</dbReference>
<dbReference type="GO" id="GO:0008233">
    <property type="term" value="F:peptidase activity"/>
    <property type="evidence" value="ECO:0007669"/>
    <property type="project" value="UniProtKB-KW"/>
</dbReference>
<dbReference type="SUPFAM" id="SSF53098">
    <property type="entry name" value="Ribonuclease H-like"/>
    <property type="match status" value="1"/>
</dbReference>
<dbReference type="InterPro" id="IPR054722">
    <property type="entry name" value="PolX-like_BBD"/>
</dbReference>
<dbReference type="InterPro" id="IPR036397">
    <property type="entry name" value="RNaseH_sf"/>
</dbReference>
<dbReference type="InterPro" id="IPR039537">
    <property type="entry name" value="Retrotran_Ty1/copia-like"/>
</dbReference>
<name>A0AA38WSC0_9ASTR</name>
<organism evidence="3 4">
    <name type="scientific">Centaurea solstitialis</name>
    <name type="common">yellow star-thistle</name>
    <dbReference type="NCBI Taxonomy" id="347529"/>
    <lineage>
        <taxon>Eukaryota</taxon>
        <taxon>Viridiplantae</taxon>
        <taxon>Streptophyta</taxon>
        <taxon>Embryophyta</taxon>
        <taxon>Tracheophyta</taxon>
        <taxon>Spermatophyta</taxon>
        <taxon>Magnoliopsida</taxon>
        <taxon>eudicotyledons</taxon>
        <taxon>Gunneridae</taxon>
        <taxon>Pentapetalae</taxon>
        <taxon>asterids</taxon>
        <taxon>campanulids</taxon>
        <taxon>Asterales</taxon>
        <taxon>Asteraceae</taxon>
        <taxon>Carduoideae</taxon>
        <taxon>Cardueae</taxon>
        <taxon>Centaureinae</taxon>
        <taxon>Centaurea</taxon>
    </lineage>
</organism>
<dbReference type="PROSITE" id="PS50994">
    <property type="entry name" value="INTEGRASE"/>
    <property type="match status" value="1"/>
</dbReference>
<dbReference type="GO" id="GO:0003676">
    <property type="term" value="F:nucleic acid binding"/>
    <property type="evidence" value="ECO:0007669"/>
    <property type="project" value="InterPro"/>
</dbReference>